<name>A0ABD6DHN8_9EURY</name>
<dbReference type="RefSeq" id="WP_256399628.1">
    <property type="nucleotide sequence ID" value="NZ_JANHJR010000002.1"/>
</dbReference>
<evidence type="ECO:0000313" key="1">
    <source>
        <dbReference type="EMBL" id="MFD1644356.1"/>
    </source>
</evidence>
<dbReference type="Proteomes" id="UP001597034">
    <property type="component" value="Unassembled WGS sequence"/>
</dbReference>
<sequence>MANGNLVVSIVVLLAVLAGCQAGPGAGEEEYYLKGERIEQAPEDVSIITLSNSELDGRWLIRDIINRTDDSENNDVNRGINRTQYESLRRTFDQIPAYTESINPNEELQIYVRADGELYQITLWKGRGG</sequence>
<organism evidence="1 2">
    <name type="scientific">Haloarchaeobius litoreus</name>
    <dbReference type="NCBI Taxonomy" id="755306"/>
    <lineage>
        <taxon>Archaea</taxon>
        <taxon>Methanobacteriati</taxon>
        <taxon>Methanobacteriota</taxon>
        <taxon>Stenosarchaea group</taxon>
        <taxon>Halobacteria</taxon>
        <taxon>Halobacteriales</taxon>
        <taxon>Halorubellaceae</taxon>
        <taxon>Haloarchaeobius</taxon>
    </lineage>
</organism>
<dbReference type="EMBL" id="JBHUDO010000001">
    <property type="protein sequence ID" value="MFD1644356.1"/>
    <property type="molecule type" value="Genomic_DNA"/>
</dbReference>
<gene>
    <name evidence="1" type="ORF">ACFSBL_01535</name>
</gene>
<dbReference type="AlphaFoldDB" id="A0ABD6DHN8"/>
<reference evidence="1 2" key="1">
    <citation type="journal article" date="2019" name="Int. J. Syst. Evol. Microbiol.">
        <title>The Global Catalogue of Microorganisms (GCM) 10K type strain sequencing project: providing services to taxonomists for standard genome sequencing and annotation.</title>
        <authorList>
            <consortium name="The Broad Institute Genomics Platform"/>
            <consortium name="The Broad Institute Genome Sequencing Center for Infectious Disease"/>
            <person name="Wu L."/>
            <person name="Ma J."/>
        </authorList>
    </citation>
    <scope>NUCLEOTIDE SEQUENCE [LARGE SCALE GENOMIC DNA]</scope>
    <source>
        <strain evidence="1 2">CGMCC 1.10390</strain>
    </source>
</reference>
<keyword evidence="2" id="KW-1185">Reference proteome</keyword>
<evidence type="ECO:0000313" key="2">
    <source>
        <dbReference type="Proteomes" id="UP001597034"/>
    </source>
</evidence>
<proteinExistence type="predicted"/>
<comment type="caution">
    <text evidence="1">The sequence shown here is derived from an EMBL/GenBank/DDBJ whole genome shotgun (WGS) entry which is preliminary data.</text>
</comment>
<accession>A0ABD6DHN8</accession>
<protein>
    <recommendedName>
        <fullName evidence="3">Lipoprotein</fullName>
    </recommendedName>
</protein>
<evidence type="ECO:0008006" key="3">
    <source>
        <dbReference type="Google" id="ProtNLM"/>
    </source>
</evidence>